<dbReference type="InterPro" id="IPR051694">
    <property type="entry name" value="Immunoregulatory_rcpt-like"/>
</dbReference>
<dbReference type="EMBL" id="MU005575">
    <property type="protein sequence ID" value="KAF2687193.1"/>
    <property type="molecule type" value="Genomic_DNA"/>
</dbReference>
<feature type="transmembrane region" description="Helical" evidence="6">
    <location>
        <begin position="166"/>
        <end position="191"/>
    </location>
</feature>
<feature type="compositionally biased region" description="Basic and acidic residues" evidence="5">
    <location>
        <begin position="63"/>
        <end position="74"/>
    </location>
</feature>
<feature type="compositionally biased region" description="Low complexity" evidence="5">
    <location>
        <begin position="92"/>
        <end position="103"/>
    </location>
</feature>
<evidence type="ECO:0000256" key="4">
    <source>
        <dbReference type="ARBA" id="ARBA00023136"/>
    </source>
</evidence>
<evidence type="ECO:0000256" key="5">
    <source>
        <dbReference type="SAM" id="MobiDB-lite"/>
    </source>
</evidence>
<keyword evidence="2 6" id="KW-0812">Transmembrane</keyword>
<dbReference type="Proteomes" id="UP000799291">
    <property type="component" value="Unassembled WGS sequence"/>
</dbReference>
<reference evidence="7" key="1">
    <citation type="journal article" date="2020" name="Stud. Mycol.">
        <title>101 Dothideomycetes genomes: a test case for predicting lifestyles and emergence of pathogens.</title>
        <authorList>
            <person name="Haridas S."/>
            <person name="Albert R."/>
            <person name="Binder M."/>
            <person name="Bloem J."/>
            <person name="Labutti K."/>
            <person name="Salamov A."/>
            <person name="Andreopoulos B."/>
            <person name="Baker S."/>
            <person name="Barry K."/>
            <person name="Bills G."/>
            <person name="Bluhm B."/>
            <person name="Cannon C."/>
            <person name="Castanera R."/>
            <person name="Culley D."/>
            <person name="Daum C."/>
            <person name="Ezra D."/>
            <person name="Gonzalez J."/>
            <person name="Henrissat B."/>
            <person name="Kuo A."/>
            <person name="Liang C."/>
            <person name="Lipzen A."/>
            <person name="Lutzoni F."/>
            <person name="Magnuson J."/>
            <person name="Mondo S."/>
            <person name="Nolan M."/>
            <person name="Ohm R."/>
            <person name="Pangilinan J."/>
            <person name="Park H.-J."/>
            <person name="Ramirez L."/>
            <person name="Alfaro M."/>
            <person name="Sun H."/>
            <person name="Tritt A."/>
            <person name="Yoshinaga Y."/>
            <person name="Zwiers L.-H."/>
            <person name="Turgeon B."/>
            <person name="Goodwin S."/>
            <person name="Spatafora J."/>
            <person name="Crous P."/>
            <person name="Grigoriev I."/>
        </authorList>
    </citation>
    <scope>NUCLEOTIDE SEQUENCE</scope>
    <source>
        <strain evidence="7">CBS 122367</strain>
    </source>
</reference>
<feature type="compositionally biased region" description="Basic and acidic residues" evidence="5">
    <location>
        <begin position="42"/>
        <end position="53"/>
    </location>
</feature>
<evidence type="ECO:0000313" key="8">
    <source>
        <dbReference type="Proteomes" id="UP000799291"/>
    </source>
</evidence>
<keyword evidence="3 6" id="KW-1133">Transmembrane helix</keyword>
<dbReference type="GO" id="GO:0071944">
    <property type="term" value="C:cell periphery"/>
    <property type="evidence" value="ECO:0007669"/>
    <property type="project" value="UniProtKB-ARBA"/>
</dbReference>
<keyword evidence="4 6" id="KW-0472">Membrane</keyword>
<feature type="compositionally biased region" description="Basic and acidic residues" evidence="5">
    <location>
        <begin position="8"/>
        <end position="18"/>
    </location>
</feature>
<accession>A0A6G1JAM6</accession>
<organism evidence="7 8">
    <name type="scientific">Lentithecium fluviatile CBS 122367</name>
    <dbReference type="NCBI Taxonomy" id="1168545"/>
    <lineage>
        <taxon>Eukaryota</taxon>
        <taxon>Fungi</taxon>
        <taxon>Dikarya</taxon>
        <taxon>Ascomycota</taxon>
        <taxon>Pezizomycotina</taxon>
        <taxon>Dothideomycetes</taxon>
        <taxon>Pleosporomycetidae</taxon>
        <taxon>Pleosporales</taxon>
        <taxon>Massarineae</taxon>
        <taxon>Lentitheciaceae</taxon>
        <taxon>Lentithecium</taxon>
    </lineage>
</organism>
<evidence type="ECO:0000256" key="1">
    <source>
        <dbReference type="ARBA" id="ARBA00004167"/>
    </source>
</evidence>
<comment type="subcellular location">
    <subcellularLocation>
        <location evidence="1">Membrane</location>
        <topology evidence="1">Single-pass membrane protein</topology>
    </subcellularLocation>
</comment>
<evidence type="ECO:0000313" key="7">
    <source>
        <dbReference type="EMBL" id="KAF2687193.1"/>
    </source>
</evidence>
<keyword evidence="8" id="KW-1185">Reference proteome</keyword>
<sequence>MSVRKKDKPPTDQEHDAGVGKSELNGDEIQKHDSDGAGTGKAELEAKDVRTLDSDSLSPASELARDPRNVEIDLRPLNGTPQKLPTTDNDQGATATSPGTTTATPEVFVASDTSPSASSLFQIPFSATTSTFIVQQTASQAVSIQSPTTSPVPTTPPTTTTALSTAAIIGIIVGIIAFVLLKAGCMFWLGVHWRRRRKFRGKKPGDVETKGMGVIGYKQELDGFVVVGKDCWKNGPAVVVTTEQVELEGEGQIVGELEGRGMVSEVGAQEVKEWDGDWVRDKLKPKE</sequence>
<dbReference type="AlphaFoldDB" id="A0A6G1JAM6"/>
<name>A0A6G1JAM6_9PLEO</name>
<dbReference type="PANTHER" id="PTHR15549">
    <property type="entry name" value="PAIRED IMMUNOGLOBULIN-LIKE TYPE 2 RECEPTOR"/>
    <property type="match status" value="1"/>
</dbReference>
<evidence type="ECO:0000256" key="3">
    <source>
        <dbReference type="ARBA" id="ARBA00022989"/>
    </source>
</evidence>
<evidence type="ECO:0000256" key="2">
    <source>
        <dbReference type="ARBA" id="ARBA00022692"/>
    </source>
</evidence>
<gene>
    <name evidence="7" type="ORF">K458DRAFT_386013</name>
</gene>
<dbReference type="GO" id="GO:0016020">
    <property type="term" value="C:membrane"/>
    <property type="evidence" value="ECO:0007669"/>
    <property type="project" value="UniProtKB-SubCell"/>
</dbReference>
<feature type="compositionally biased region" description="Polar residues" evidence="5">
    <location>
        <begin position="79"/>
        <end position="91"/>
    </location>
</feature>
<feature type="region of interest" description="Disordered" evidence="5">
    <location>
        <begin position="1"/>
        <end position="103"/>
    </location>
</feature>
<evidence type="ECO:0000256" key="6">
    <source>
        <dbReference type="SAM" id="Phobius"/>
    </source>
</evidence>
<protein>
    <submittedName>
        <fullName evidence="7">Uncharacterized protein</fullName>
    </submittedName>
</protein>
<proteinExistence type="predicted"/>